<dbReference type="Proteomes" id="UP000051586">
    <property type="component" value="Unassembled WGS sequence"/>
</dbReference>
<feature type="transmembrane region" description="Helical" evidence="8">
    <location>
        <begin position="121"/>
        <end position="139"/>
    </location>
</feature>
<keyword evidence="6 8" id="KW-1133">Transmembrane helix</keyword>
<keyword evidence="3" id="KW-0813">Transport</keyword>
<dbReference type="GO" id="GO:0015144">
    <property type="term" value="F:carbohydrate transmembrane transporter activity"/>
    <property type="evidence" value="ECO:0007669"/>
    <property type="project" value="InterPro"/>
</dbReference>
<dbReference type="Pfam" id="PF06800">
    <property type="entry name" value="Sugar_transport"/>
    <property type="match status" value="1"/>
</dbReference>
<evidence type="ECO:0000256" key="6">
    <source>
        <dbReference type="ARBA" id="ARBA00022989"/>
    </source>
</evidence>
<reference evidence="9 10" key="1">
    <citation type="journal article" date="2015" name="Genome Announc.">
        <title>Expanding the biotechnology potential of lactobacilli through comparative genomics of 213 strains and associated genera.</title>
        <authorList>
            <person name="Sun Z."/>
            <person name="Harris H.M."/>
            <person name="McCann A."/>
            <person name="Guo C."/>
            <person name="Argimon S."/>
            <person name="Zhang W."/>
            <person name="Yang X."/>
            <person name="Jeffery I.B."/>
            <person name="Cooney J.C."/>
            <person name="Kagawa T.F."/>
            <person name="Liu W."/>
            <person name="Song Y."/>
            <person name="Salvetti E."/>
            <person name="Wrobel A."/>
            <person name="Rasinkangas P."/>
            <person name="Parkhill J."/>
            <person name="Rea M.C."/>
            <person name="O'Sullivan O."/>
            <person name="Ritari J."/>
            <person name="Douillard F.P."/>
            <person name="Paul Ross R."/>
            <person name="Yang R."/>
            <person name="Briner A.E."/>
            <person name="Felis G.E."/>
            <person name="de Vos W.M."/>
            <person name="Barrangou R."/>
            <person name="Klaenhammer T.R."/>
            <person name="Caufield P.W."/>
            <person name="Cui Y."/>
            <person name="Zhang H."/>
            <person name="O'Toole P.W."/>
        </authorList>
    </citation>
    <scope>NUCLEOTIDE SEQUENCE [LARGE SCALE GENOMIC DNA]</scope>
    <source>
        <strain evidence="9 10">DSM 22689</strain>
    </source>
</reference>
<keyword evidence="7 8" id="KW-0472">Membrane</keyword>
<feature type="transmembrane region" description="Helical" evidence="8">
    <location>
        <begin position="272"/>
        <end position="292"/>
    </location>
</feature>
<feature type="transmembrane region" description="Helical" evidence="8">
    <location>
        <begin position="239"/>
        <end position="263"/>
    </location>
</feature>
<keyword evidence="5 8" id="KW-0812">Transmembrane</keyword>
<dbReference type="EMBL" id="AYZI01000009">
    <property type="protein sequence ID" value="KRM90201.1"/>
    <property type="molecule type" value="Genomic_DNA"/>
</dbReference>
<dbReference type="PANTHER" id="PTHR16119:SF17">
    <property type="entry name" value="TRANSMEMBRANE PROTEIN 144"/>
    <property type="match status" value="1"/>
</dbReference>
<comment type="similarity">
    <text evidence="2">Belongs to the GRP transporter (TC 2.A.7.5) family.</text>
</comment>
<dbReference type="AlphaFoldDB" id="A0A0R2CNY4"/>
<evidence type="ECO:0000256" key="7">
    <source>
        <dbReference type="ARBA" id="ARBA00023136"/>
    </source>
</evidence>
<evidence type="ECO:0000256" key="4">
    <source>
        <dbReference type="ARBA" id="ARBA00022597"/>
    </source>
</evidence>
<dbReference type="InterPro" id="IPR010651">
    <property type="entry name" value="Sugar_transport"/>
</dbReference>
<feature type="transmembrane region" description="Helical" evidence="8">
    <location>
        <begin position="6"/>
        <end position="23"/>
    </location>
</feature>
<feature type="transmembrane region" description="Helical" evidence="8">
    <location>
        <begin position="35"/>
        <end position="54"/>
    </location>
</feature>
<name>A0A0R2CNY4_9LACO</name>
<evidence type="ECO:0000313" key="10">
    <source>
        <dbReference type="Proteomes" id="UP000051586"/>
    </source>
</evidence>
<organism evidence="9 10">
    <name type="scientific">Fructilactobacillus florum DSM 22689 = JCM 16035</name>
    <dbReference type="NCBI Taxonomy" id="1423745"/>
    <lineage>
        <taxon>Bacteria</taxon>
        <taxon>Bacillati</taxon>
        <taxon>Bacillota</taxon>
        <taxon>Bacilli</taxon>
        <taxon>Lactobacillales</taxon>
        <taxon>Lactobacillaceae</taxon>
        <taxon>Fructilactobacillus</taxon>
    </lineage>
</organism>
<proteinExistence type="inferred from homology"/>
<dbReference type="PANTHER" id="PTHR16119">
    <property type="entry name" value="TRANSMEMBRANE PROTEIN 144"/>
    <property type="match status" value="1"/>
</dbReference>
<dbReference type="PATRIC" id="fig|1423745.4.peg.1346"/>
<accession>A0A0R2CNY4</accession>
<evidence type="ECO:0000256" key="1">
    <source>
        <dbReference type="ARBA" id="ARBA00004651"/>
    </source>
</evidence>
<evidence type="ECO:0000256" key="2">
    <source>
        <dbReference type="ARBA" id="ARBA00006117"/>
    </source>
</evidence>
<sequence>MNLIALLVGLFPILGWGLFPTIASKIGGRPTNQILGATLGSFLTGVGVSFLFHLPLPTGMVLLVGSLSGAGWGFGQIMGFKGYQLVGSSRVLPIHTGVQMVINTLWGVLFLGNWARLDAKIMGFSALLIIVVGTYLTIWQQHRQAASVHKMRVAIGYQLIGSAGYWLYSAAPRFINLSGLTVFLPQGIGMVVAAVIYCLARLKHENAFKERVSYQQIISGVVLSLAALSYFIATQPNMLGLSTAFVLSQAYVIVSTLTGIFWLHQTKTPREMVVTLLGLALIVVAAALTAFIPN</sequence>
<feature type="transmembrane region" description="Helical" evidence="8">
    <location>
        <begin position="92"/>
        <end position="115"/>
    </location>
</feature>
<evidence type="ECO:0000313" key="9">
    <source>
        <dbReference type="EMBL" id="KRM90201.1"/>
    </source>
</evidence>
<evidence type="ECO:0000256" key="3">
    <source>
        <dbReference type="ARBA" id="ARBA00022448"/>
    </source>
</evidence>
<feature type="transmembrane region" description="Helical" evidence="8">
    <location>
        <begin position="212"/>
        <end position="233"/>
    </location>
</feature>
<keyword evidence="4" id="KW-0762">Sugar transport</keyword>
<feature type="transmembrane region" description="Helical" evidence="8">
    <location>
        <begin position="60"/>
        <end position="80"/>
    </location>
</feature>
<comment type="subcellular location">
    <subcellularLocation>
        <location evidence="1">Cell membrane</location>
        <topology evidence="1">Multi-pass membrane protein</topology>
    </subcellularLocation>
</comment>
<gene>
    <name evidence="9" type="ORF">FC87_GL001280</name>
</gene>
<feature type="transmembrane region" description="Helical" evidence="8">
    <location>
        <begin position="151"/>
        <end position="168"/>
    </location>
</feature>
<dbReference type="GO" id="GO:0005886">
    <property type="term" value="C:plasma membrane"/>
    <property type="evidence" value="ECO:0007669"/>
    <property type="project" value="UniProtKB-SubCell"/>
</dbReference>
<dbReference type="STRING" id="1423745.GCA_001311215_01395"/>
<dbReference type="RefSeq" id="WP_035422139.1">
    <property type="nucleotide sequence ID" value="NZ_AYZI01000009.1"/>
</dbReference>
<evidence type="ECO:0000256" key="5">
    <source>
        <dbReference type="ARBA" id="ARBA00022692"/>
    </source>
</evidence>
<dbReference type="CDD" id="cd23111">
    <property type="entry name" value="ribose_uptake_RbsU"/>
    <property type="match status" value="1"/>
</dbReference>
<protein>
    <submittedName>
        <fullName evidence="9">Ribose uptake protein rbsU</fullName>
    </submittedName>
</protein>
<feature type="transmembrane region" description="Helical" evidence="8">
    <location>
        <begin position="174"/>
        <end position="200"/>
    </location>
</feature>
<evidence type="ECO:0000256" key="8">
    <source>
        <dbReference type="SAM" id="Phobius"/>
    </source>
</evidence>
<comment type="caution">
    <text evidence="9">The sequence shown here is derived from an EMBL/GenBank/DDBJ whole genome shotgun (WGS) entry which is preliminary data.</text>
</comment>